<gene>
    <name evidence="2" type="ORF">CDEB00056_LOCUS2551</name>
</gene>
<sequence>MSIIHTHINCVHAALALAISPTTCCMTSRQQSYFTSSPRNCIPPTLSMKTSMAMCRFARAAPLTVSVKAKERNCKVHPLHQERKLMLWHVKNSVHHPSFSSAPSPP</sequence>
<dbReference type="EMBL" id="HBIO01003698">
    <property type="protein sequence ID" value="CAE0457710.1"/>
    <property type="molecule type" value="Transcribed_RNA"/>
</dbReference>
<organism evidence="2">
    <name type="scientific">Chaetoceros debilis</name>
    <dbReference type="NCBI Taxonomy" id="122233"/>
    <lineage>
        <taxon>Eukaryota</taxon>
        <taxon>Sar</taxon>
        <taxon>Stramenopiles</taxon>
        <taxon>Ochrophyta</taxon>
        <taxon>Bacillariophyta</taxon>
        <taxon>Coscinodiscophyceae</taxon>
        <taxon>Chaetocerotophycidae</taxon>
        <taxon>Chaetocerotales</taxon>
        <taxon>Chaetocerotaceae</taxon>
        <taxon>Chaetoceros</taxon>
    </lineage>
</organism>
<evidence type="ECO:0000313" key="2">
    <source>
        <dbReference type="EMBL" id="CAE0457710.1"/>
    </source>
</evidence>
<accession>A0A7S3V5D8</accession>
<evidence type="ECO:0008006" key="3">
    <source>
        <dbReference type="Google" id="ProtNLM"/>
    </source>
</evidence>
<proteinExistence type="predicted"/>
<protein>
    <recommendedName>
        <fullName evidence="3">Secreted protein</fullName>
    </recommendedName>
</protein>
<name>A0A7S3V5D8_9STRA</name>
<evidence type="ECO:0000256" key="1">
    <source>
        <dbReference type="SAM" id="SignalP"/>
    </source>
</evidence>
<dbReference type="AlphaFoldDB" id="A0A7S3V5D8"/>
<feature type="signal peptide" evidence="1">
    <location>
        <begin position="1"/>
        <end position="25"/>
    </location>
</feature>
<reference evidence="2" key="1">
    <citation type="submission" date="2021-01" db="EMBL/GenBank/DDBJ databases">
        <authorList>
            <person name="Corre E."/>
            <person name="Pelletier E."/>
            <person name="Niang G."/>
            <person name="Scheremetjew M."/>
            <person name="Finn R."/>
            <person name="Kale V."/>
            <person name="Holt S."/>
            <person name="Cochrane G."/>
            <person name="Meng A."/>
            <person name="Brown T."/>
            <person name="Cohen L."/>
        </authorList>
    </citation>
    <scope>NUCLEOTIDE SEQUENCE</scope>
    <source>
        <strain evidence="2">MM31A-1</strain>
    </source>
</reference>
<feature type="chain" id="PRO_5031236396" description="Secreted protein" evidence="1">
    <location>
        <begin position="26"/>
        <end position="106"/>
    </location>
</feature>
<keyword evidence="1" id="KW-0732">Signal</keyword>